<name>A0A2N7W4Q8_9BURK</name>
<accession>A0A2N7W4Q8</accession>
<keyword evidence="1" id="KW-0472">Membrane</keyword>
<evidence type="ECO:0000313" key="2">
    <source>
        <dbReference type="EMBL" id="PMS24395.1"/>
    </source>
</evidence>
<feature type="transmembrane region" description="Helical" evidence="1">
    <location>
        <begin position="193"/>
        <end position="212"/>
    </location>
</feature>
<keyword evidence="1" id="KW-1133">Transmembrane helix</keyword>
<dbReference type="InterPro" id="IPR009663">
    <property type="entry name" value="PAP_PilO"/>
</dbReference>
<dbReference type="AlphaFoldDB" id="A0A2N7W4Q8"/>
<organism evidence="2 3">
    <name type="scientific">Trinickia soli</name>
    <dbReference type="NCBI Taxonomy" id="380675"/>
    <lineage>
        <taxon>Bacteria</taxon>
        <taxon>Pseudomonadati</taxon>
        <taxon>Pseudomonadota</taxon>
        <taxon>Betaproteobacteria</taxon>
        <taxon>Burkholderiales</taxon>
        <taxon>Burkholderiaceae</taxon>
        <taxon>Trinickia</taxon>
    </lineage>
</organism>
<reference evidence="2 3" key="1">
    <citation type="submission" date="2018-01" db="EMBL/GenBank/DDBJ databases">
        <title>Whole genome analyses suggest that Burkholderia sensu lato contains two further novel genera in the rhizoxinica-symbiotica group Mycetohabitans gen. nov., and Trinickia gen. nov.: implications for the evolution of diazotrophy and nodulation in the Burkholderiaceae.</title>
        <authorList>
            <person name="Estrada-de los Santos P."/>
            <person name="Palmer M."/>
            <person name="Chavez-Ramirez B."/>
            <person name="Beukes C."/>
            <person name="Steenkamp E.T."/>
            <person name="Hirsch A.M."/>
            <person name="Manyaka P."/>
            <person name="Maluk M."/>
            <person name="Lafos M."/>
            <person name="Crook M."/>
            <person name="Gross E."/>
            <person name="Simon M.F."/>
            <person name="Bueno dos Reis Junior F."/>
            <person name="Poole P.S."/>
            <person name="Venter S.N."/>
            <person name="James E.K."/>
        </authorList>
    </citation>
    <scope>NUCLEOTIDE SEQUENCE [LARGE SCALE GENOMIC DNA]</scope>
    <source>
        <strain evidence="2 3">GP25-8</strain>
    </source>
</reference>
<evidence type="ECO:0000313" key="3">
    <source>
        <dbReference type="Proteomes" id="UP000235347"/>
    </source>
</evidence>
<dbReference type="Pfam" id="PF06864">
    <property type="entry name" value="PAP_PilO"/>
    <property type="match status" value="1"/>
</dbReference>
<keyword evidence="1" id="KW-0812">Transmembrane</keyword>
<sequence length="428" mass="47774">MSAQIIQIGRHRFVSGLFWQSLSRRRELRKEALELARKLQFDLLLVRIERDHAEAGFANLADGVQPGMLSLATMVSSAIVRQGAMYDGRQQPAPNWIGAFKVPDGRWAYFAVRDNLFLPNGDWIGTRDEVFERLFADYALGGWNVVIGDEELEPLGFHNFYRRSLEDLMPRRNGKPHVHRWWALGRARRSLRAPLAAAALAVLFCAGVAGYIKYREHQQALAFARMAEAQRKIVSAAQKQPAAAVHPWAFEPLPSALAARCLERFGEFAPGGWKLSRYECSSTAASYVWDRHDSTIAFLLSQMPQAQVDGTGDHAAWHVPLSVTPAGDDALLPESRVRERLFDAFQSLSIKLKLDAAPRPEPAQSDRLASPLTHRPPPPTWRVWRLSADLAGLSPASIAPALDAPGVRLQRLTYQDGTWTIEGVVYAN</sequence>
<protein>
    <submittedName>
        <fullName evidence="2">PilO family protein</fullName>
    </submittedName>
</protein>
<dbReference type="EMBL" id="PNYB01000010">
    <property type="protein sequence ID" value="PMS24395.1"/>
    <property type="molecule type" value="Genomic_DNA"/>
</dbReference>
<evidence type="ECO:0000256" key="1">
    <source>
        <dbReference type="SAM" id="Phobius"/>
    </source>
</evidence>
<gene>
    <name evidence="2" type="ORF">C0Z19_14110</name>
</gene>
<proteinExistence type="predicted"/>
<dbReference type="RefSeq" id="WP_102610447.1">
    <property type="nucleotide sequence ID" value="NZ_CADIKD010000007.1"/>
</dbReference>
<keyword evidence="3" id="KW-1185">Reference proteome</keyword>
<comment type="caution">
    <text evidence="2">The sequence shown here is derived from an EMBL/GenBank/DDBJ whole genome shotgun (WGS) entry which is preliminary data.</text>
</comment>
<dbReference type="Proteomes" id="UP000235347">
    <property type="component" value="Unassembled WGS sequence"/>
</dbReference>